<evidence type="ECO:0000256" key="8">
    <source>
        <dbReference type="ARBA" id="ARBA00060590"/>
    </source>
</evidence>
<dbReference type="EC" id="3.5.1.25" evidence="2"/>
<dbReference type="OrthoDB" id="9776488at2"/>
<dbReference type="InterPro" id="IPR011059">
    <property type="entry name" value="Metal-dep_hydrolase_composite"/>
</dbReference>
<dbReference type="GO" id="GO:0046872">
    <property type="term" value="F:metal ion binding"/>
    <property type="evidence" value="ECO:0007669"/>
    <property type="project" value="UniProtKB-KW"/>
</dbReference>
<evidence type="ECO:0000256" key="4">
    <source>
        <dbReference type="ARBA" id="ARBA00022723"/>
    </source>
</evidence>
<dbReference type="PIRSF" id="PIRSF038994">
    <property type="entry name" value="NagA"/>
    <property type="match status" value="1"/>
</dbReference>
<gene>
    <name evidence="14" type="ORF">UC7_02936</name>
</gene>
<evidence type="ECO:0000256" key="3">
    <source>
        <dbReference type="ARBA" id="ARBA00018029"/>
    </source>
</evidence>
<reference evidence="14 15" key="1">
    <citation type="submission" date="2013-02" db="EMBL/GenBank/DDBJ databases">
        <title>The Genome Sequence of Enterococcus caccae BAA-1240.</title>
        <authorList>
            <consortium name="The Broad Institute Genome Sequencing Platform"/>
            <consortium name="The Broad Institute Genome Sequencing Center for Infectious Disease"/>
            <person name="Earl A.M."/>
            <person name="Gilmore M.S."/>
            <person name="Lebreton F."/>
            <person name="Walker B."/>
            <person name="Young S.K."/>
            <person name="Zeng Q."/>
            <person name="Gargeya S."/>
            <person name="Fitzgerald M."/>
            <person name="Haas B."/>
            <person name="Abouelleil A."/>
            <person name="Alvarado L."/>
            <person name="Arachchi H.M."/>
            <person name="Berlin A.M."/>
            <person name="Chapman S.B."/>
            <person name="Dewar J."/>
            <person name="Goldberg J."/>
            <person name="Griggs A."/>
            <person name="Gujja S."/>
            <person name="Hansen M."/>
            <person name="Howarth C."/>
            <person name="Imamovic A."/>
            <person name="Larimer J."/>
            <person name="McCowan C."/>
            <person name="Murphy C."/>
            <person name="Neiman D."/>
            <person name="Pearson M."/>
            <person name="Priest M."/>
            <person name="Roberts A."/>
            <person name="Saif S."/>
            <person name="Shea T."/>
            <person name="Sisk P."/>
            <person name="Sykes S."/>
            <person name="Wortman J."/>
            <person name="Nusbaum C."/>
            <person name="Birren B."/>
        </authorList>
    </citation>
    <scope>NUCLEOTIDE SEQUENCE [LARGE SCALE GENOMIC DNA]</scope>
    <source>
        <strain evidence="14 15">ATCC BAA-1240</strain>
    </source>
</reference>
<feature type="binding site" evidence="11">
    <location>
        <position position="226"/>
    </location>
    <ligand>
        <name>substrate</name>
    </ligand>
</feature>
<evidence type="ECO:0000256" key="1">
    <source>
        <dbReference type="ARBA" id="ARBA00010716"/>
    </source>
</evidence>
<feature type="active site" description="Proton donor/acceptor" evidence="10">
    <location>
        <position position="273"/>
    </location>
</feature>
<keyword evidence="15" id="KW-1185">Reference proteome</keyword>
<dbReference type="RefSeq" id="WP_010773015.1">
    <property type="nucleotide sequence ID" value="NZ_KB946335.1"/>
</dbReference>
<dbReference type="PATRIC" id="fig|1158612.3.peg.2902"/>
<dbReference type="PANTHER" id="PTHR11113:SF14">
    <property type="entry name" value="N-ACETYLGLUCOSAMINE-6-PHOSPHATE DEACETYLASE"/>
    <property type="match status" value="1"/>
</dbReference>
<organism evidence="14 15">
    <name type="scientific">Enterococcus caccae ATCC BAA-1240</name>
    <dbReference type="NCBI Taxonomy" id="1158612"/>
    <lineage>
        <taxon>Bacteria</taxon>
        <taxon>Bacillati</taxon>
        <taxon>Bacillota</taxon>
        <taxon>Bacilli</taxon>
        <taxon>Lactobacillales</taxon>
        <taxon>Enterococcaceae</taxon>
        <taxon>Enterococcus</taxon>
    </lineage>
</organism>
<dbReference type="InterPro" id="IPR032466">
    <property type="entry name" value="Metal_Hydrolase"/>
</dbReference>
<feature type="domain" description="Amidohydrolase-related" evidence="13">
    <location>
        <begin position="51"/>
        <end position="378"/>
    </location>
</feature>
<dbReference type="Gene3D" id="3.20.20.140">
    <property type="entry name" value="Metal-dependent hydrolases"/>
    <property type="match status" value="1"/>
</dbReference>
<dbReference type="GO" id="GO:0008448">
    <property type="term" value="F:N-acetylglucosamine-6-phosphate deacetylase activity"/>
    <property type="evidence" value="ECO:0007669"/>
    <property type="project" value="UniProtKB-EC"/>
</dbReference>
<comment type="caution">
    <text evidence="14">The sequence shown here is derived from an EMBL/GenBank/DDBJ whole genome shotgun (WGS) entry which is preliminary data.</text>
</comment>
<dbReference type="SUPFAM" id="SSF51556">
    <property type="entry name" value="Metallo-dependent hydrolases"/>
    <property type="match status" value="1"/>
</dbReference>
<evidence type="ECO:0000313" key="15">
    <source>
        <dbReference type="Proteomes" id="UP000013840"/>
    </source>
</evidence>
<comment type="catalytic activity">
    <reaction evidence="7">
        <text>N-acetyl-D-glucosamine 6-phosphate + H2O = D-glucosamine 6-phosphate + acetate</text>
        <dbReference type="Rhea" id="RHEA:22936"/>
        <dbReference type="ChEBI" id="CHEBI:15377"/>
        <dbReference type="ChEBI" id="CHEBI:30089"/>
        <dbReference type="ChEBI" id="CHEBI:57513"/>
        <dbReference type="ChEBI" id="CHEBI:58725"/>
        <dbReference type="EC" id="3.5.1.25"/>
    </reaction>
</comment>
<dbReference type="GO" id="GO:0006046">
    <property type="term" value="P:N-acetylglucosamine catabolic process"/>
    <property type="evidence" value="ECO:0007669"/>
    <property type="project" value="TreeGrafter"/>
</dbReference>
<dbReference type="FunFam" id="3.20.20.140:FF:000004">
    <property type="entry name" value="N-acetylglucosamine-6-phosphate deacetylase"/>
    <property type="match status" value="1"/>
</dbReference>
<feature type="binding site" evidence="11">
    <location>
        <position position="139"/>
    </location>
    <ligand>
        <name>substrate</name>
    </ligand>
</feature>
<evidence type="ECO:0000256" key="12">
    <source>
        <dbReference type="PIRSR" id="PIRSR038994-3"/>
    </source>
</evidence>
<keyword evidence="4 12" id="KW-0479">Metal-binding</keyword>
<evidence type="ECO:0000313" key="14">
    <source>
        <dbReference type="EMBL" id="EOL43606.1"/>
    </source>
</evidence>
<feature type="binding site" evidence="11">
    <location>
        <begin position="307"/>
        <end position="309"/>
    </location>
    <ligand>
        <name>substrate</name>
    </ligand>
</feature>
<dbReference type="Pfam" id="PF01979">
    <property type="entry name" value="Amidohydro_1"/>
    <property type="match status" value="1"/>
</dbReference>
<dbReference type="InterPro" id="IPR006680">
    <property type="entry name" value="Amidohydro-rel"/>
</dbReference>
<evidence type="ECO:0000259" key="13">
    <source>
        <dbReference type="Pfam" id="PF01979"/>
    </source>
</evidence>
<dbReference type="CDD" id="cd00854">
    <property type="entry name" value="NagA"/>
    <property type="match status" value="1"/>
</dbReference>
<evidence type="ECO:0000256" key="7">
    <source>
        <dbReference type="ARBA" id="ARBA00047647"/>
    </source>
</evidence>
<dbReference type="eggNOG" id="COG1820">
    <property type="taxonomic scope" value="Bacteria"/>
</dbReference>
<evidence type="ECO:0000256" key="11">
    <source>
        <dbReference type="PIRSR" id="PIRSR038994-2"/>
    </source>
</evidence>
<feature type="binding site" evidence="12">
    <location>
        <position position="128"/>
    </location>
    <ligand>
        <name>Zn(2+)</name>
        <dbReference type="ChEBI" id="CHEBI:29105"/>
    </ligand>
</feature>
<dbReference type="Gene3D" id="2.30.40.10">
    <property type="entry name" value="Urease, subunit C, domain 1"/>
    <property type="match status" value="1"/>
</dbReference>
<evidence type="ECO:0000256" key="2">
    <source>
        <dbReference type="ARBA" id="ARBA00011899"/>
    </source>
</evidence>
<dbReference type="Proteomes" id="UP000013840">
    <property type="component" value="Unassembled WGS sequence"/>
</dbReference>
<keyword evidence="5 9" id="KW-0378">Hydrolase</keyword>
<dbReference type="InterPro" id="IPR003764">
    <property type="entry name" value="GlcNAc_6-P_deAcase"/>
</dbReference>
<name>R3W765_9ENTE</name>
<feature type="binding site" evidence="12">
    <location>
        <position position="194"/>
    </location>
    <ligand>
        <name>Zn(2+)</name>
        <dbReference type="ChEBI" id="CHEBI:29105"/>
    </ligand>
</feature>
<keyword evidence="6 9" id="KW-0119">Carbohydrate metabolism</keyword>
<dbReference type="STRING" id="317735.RU98_GL000110"/>
<feature type="binding site" evidence="11">
    <location>
        <begin position="218"/>
        <end position="219"/>
    </location>
    <ligand>
        <name>substrate</name>
    </ligand>
</feature>
<feature type="binding site" evidence="11">
    <location>
        <position position="250"/>
    </location>
    <ligand>
        <name>substrate</name>
    </ligand>
</feature>
<evidence type="ECO:0000256" key="5">
    <source>
        <dbReference type="ARBA" id="ARBA00022801"/>
    </source>
</evidence>
<evidence type="ECO:0000256" key="9">
    <source>
        <dbReference type="PIRNR" id="PIRNR038994"/>
    </source>
</evidence>
<comment type="pathway">
    <text evidence="8">Amino-sugar metabolism; N-acetylneuraminate degradation; D-fructose 6-phosphate from N-acetylneuraminate: step 4/5.</text>
</comment>
<accession>R3W765</accession>
<dbReference type="AlphaFoldDB" id="R3W765"/>
<comment type="cofactor">
    <cofactor evidence="12">
        <name>a divalent metal cation</name>
        <dbReference type="ChEBI" id="CHEBI:60240"/>
    </cofactor>
    <text evidence="12">Binds 1 divalent metal cation per subunit.</text>
</comment>
<evidence type="ECO:0000256" key="10">
    <source>
        <dbReference type="PIRSR" id="PIRSR038994-1"/>
    </source>
</evidence>
<dbReference type="PANTHER" id="PTHR11113">
    <property type="entry name" value="N-ACETYLGLUCOSAMINE-6-PHOSPHATE DEACETYLASE"/>
    <property type="match status" value="1"/>
</dbReference>
<protein>
    <recommendedName>
        <fullName evidence="3">N-acetylglucosamine-6-phosphate deacetylase</fullName>
        <ecNumber evidence="2">3.5.1.25</ecNumber>
    </recommendedName>
</protein>
<feature type="binding site" evidence="12">
    <location>
        <position position="215"/>
    </location>
    <ligand>
        <name>Zn(2+)</name>
        <dbReference type="ChEBI" id="CHEBI:29105"/>
    </ligand>
</feature>
<dbReference type="NCBIfam" id="TIGR00221">
    <property type="entry name" value="nagA"/>
    <property type="match status" value="1"/>
</dbReference>
<proteinExistence type="inferred from homology"/>
<evidence type="ECO:0000256" key="6">
    <source>
        <dbReference type="ARBA" id="ARBA00023277"/>
    </source>
</evidence>
<dbReference type="EMBL" id="AJAU01000022">
    <property type="protein sequence ID" value="EOL43606.1"/>
    <property type="molecule type" value="Genomic_DNA"/>
</dbReference>
<comment type="similarity">
    <text evidence="1 9">Belongs to the metallo-dependent hydrolases superfamily. NagA family.</text>
</comment>
<sequence>MEKYAIKAEKFFLRGGMMLTGYLIIEDGRFGEYSSEEPRGLTILDYSQQWIAPGLVDTHIHGFLGYDVMDNDPEGLNEISKGLLQCGVTSFLPTTLTSDVETLNQVTKMIAEHADQVGGAKIQGIFFEGPFFTEKHKGAQNPKYFSDPSLADFNHWQELANGQIKKIAIAPERVGAVEFTQAVTKQGVTVALAHSAATYQQAQAAVYAGASVFVHTYNGMSGLSHREPGMVGCALTTKETTAELICDGHHVHPVAANVLITVKGAAQVALITDCMRAGGMPEGNYQLGEFPVKVANGAARLAENGSLAGSVLQLLDGVKNVVAWELASVAEAFQMASLTPAESVNIADRCGSIEAGKPADFLVVTKELELLETFVDGQSMYRK</sequence>
<dbReference type="SUPFAM" id="SSF51338">
    <property type="entry name" value="Composite domain of metallo-dependent hydrolases"/>
    <property type="match status" value="1"/>
</dbReference>